<organism evidence="7 8">
    <name type="scientific">Varroa destructor</name>
    <name type="common">Honeybee mite</name>
    <dbReference type="NCBI Taxonomy" id="109461"/>
    <lineage>
        <taxon>Eukaryota</taxon>
        <taxon>Metazoa</taxon>
        <taxon>Ecdysozoa</taxon>
        <taxon>Arthropoda</taxon>
        <taxon>Chelicerata</taxon>
        <taxon>Arachnida</taxon>
        <taxon>Acari</taxon>
        <taxon>Parasitiformes</taxon>
        <taxon>Mesostigmata</taxon>
        <taxon>Gamasina</taxon>
        <taxon>Dermanyssoidea</taxon>
        <taxon>Varroidae</taxon>
        <taxon>Varroa</taxon>
    </lineage>
</organism>
<dbReference type="Gene3D" id="1.10.1450.10">
    <property type="entry name" value="Tetraspanin"/>
    <property type="match status" value="1"/>
</dbReference>
<dbReference type="InterPro" id="IPR018499">
    <property type="entry name" value="Tetraspanin/Peripherin"/>
</dbReference>
<feature type="transmembrane region" description="Helical" evidence="6">
    <location>
        <begin position="93"/>
        <end position="118"/>
    </location>
</feature>
<dbReference type="InterPro" id="IPR008952">
    <property type="entry name" value="Tetraspanin_EC2_sf"/>
</dbReference>
<dbReference type="RefSeq" id="XP_022672007.1">
    <property type="nucleotide sequence ID" value="XM_022816272.1"/>
</dbReference>
<evidence type="ECO:0008006" key="9">
    <source>
        <dbReference type="Google" id="ProtNLM"/>
    </source>
</evidence>
<dbReference type="AlphaFoldDB" id="A0A7M7KUN9"/>
<dbReference type="InParanoid" id="A0A7M7KUN9"/>
<evidence type="ECO:0000256" key="6">
    <source>
        <dbReference type="SAM" id="Phobius"/>
    </source>
</evidence>
<dbReference type="Proteomes" id="UP000594260">
    <property type="component" value="Unplaced"/>
</dbReference>
<reference evidence="7" key="1">
    <citation type="submission" date="2021-01" db="UniProtKB">
        <authorList>
            <consortium name="EnsemblMetazoa"/>
        </authorList>
    </citation>
    <scope>IDENTIFICATION</scope>
</reference>
<dbReference type="OrthoDB" id="9993879at2759"/>
<feature type="region of interest" description="Disordered" evidence="5">
    <location>
        <begin position="1"/>
        <end position="21"/>
    </location>
</feature>
<dbReference type="SUPFAM" id="SSF48652">
    <property type="entry name" value="Tetraspanin"/>
    <property type="match status" value="1"/>
</dbReference>
<feature type="transmembrane region" description="Helical" evidence="6">
    <location>
        <begin position="138"/>
        <end position="161"/>
    </location>
</feature>
<feature type="transmembrane region" description="Helical" evidence="6">
    <location>
        <begin position="168"/>
        <end position="188"/>
    </location>
</feature>
<dbReference type="GO" id="GO:0016020">
    <property type="term" value="C:membrane"/>
    <property type="evidence" value="ECO:0007669"/>
    <property type="project" value="UniProtKB-SubCell"/>
</dbReference>
<evidence type="ECO:0000313" key="8">
    <source>
        <dbReference type="Proteomes" id="UP000594260"/>
    </source>
</evidence>
<accession>A0A7M7KUN9</accession>
<sequence>MYSNRSFEIPRCSAGPSRHTVATPRTSRKFYDAVTTPLDISQSSLDIHDMHHGLHQHHISHLGHSTMVGIQGLAPPTPVFSSKLHDDRRHRRLGVALGGVCVFVGVALASWALHHFVVESTHTLVSQLYLIANTNRNFRVMPACILFLSLLTIVNGCLAFSRKLLVRFVHFVLSLGLIGALVFIAIAAKRAEPQVGEFYRSNAMRQLHDDYGIVPEVTHSLDYIQVRFRCCGFYSPQDFDRSQWKRRGLNGRNDLPKTCYELRNQDIDDAALNPVVANSSSIHRQGCLNSVNEYLTWDNWEIVAVLCGTTLVIAGSVFISCKYVR</sequence>
<dbReference type="RefSeq" id="XP_022672009.1">
    <property type="nucleotide sequence ID" value="XM_022816274.1"/>
</dbReference>
<evidence type="ECO:0000313" key="7">
    <source>
        <dbReference type="EnsemblMetazoa" id="XP_022672007"/>
    </source>
</evidence>
<keyword evidence="4 6" id="KW-0472">Membrane</keyword>
<evidence type="ECO:0000256" key="2">
    <source>
        <dbReference type="ARBA" id="ARBA00022692"/>
    </source>
</evidence>
<dbReference type="EnsemblMetazoa" id="XM_022816272">
    <property type="protein sequence ID" value="XP_022672007"/>
    <property type="gene ID" value="LOC111254905"/>
</dbReference>
<feature type="transmembrane region" description="Helical" evidence="6">
    <location>
        <begin position="302"/>
        <end position="324"/>
    </location>
</feature>
<evidence type="ECO:0000256" key="3">
    <source>
        <dbReference type="ARBA" id="ARBA00022989"/>
    </source>
</evidence>
<dbReference type="CDD" id="cd03127">
    <property type="entry name" value="tetraspanin_LEL"/>
    <property type="match status" value="1"/>
</dbReference>
<dbReference type="RefSeq" id="XP_022672008.1">
    <property type="nucleotide sequence ID" value="XM_022816273.1"/>
</dbReference>
<dbReference type="EnsemblMetazoa" id="XM_022816274">
    <property type="protein sequence ID" value="XP_022672009"/>
    <property type="gene ID" value="LOC111254905"/>
</dbReference>
<evidence type="ECO:0000256" key="4">
    <source>
        <dbReference type="ARBA" id="ARBA00023136"/>
    </source>
</evidence>
<dbReference type="KEGG" id="vde:111254905"/>
<dbReference type="GeneID" id="111254905"/>
<dbReference type="EnsemblMetazoa" id="XM_022816273">
    <property type="protein sequence ID" value="XP_022672008"/>
    <property type="gene ID" value="LOC111254905"/>
</dbReference>
<keyword evidence="8" id="KW-1185">Reference proteome</keyword>
<dbReference type="Pfam" id="PF00335">
    <property type="entry name" value="Tetraspanin"/>
    <property type="match status" value="1"/>
</dbReference>
<evidence type="ECO:0000256" key="5">
    <source>
        <dbReference type="SAM" id="MobiDB-lite"/>
    </source>
</evidence>
<comment type="subcellular location">
    <subcellularLocation>
        <location evidence="1">Membrane</location>
        <topology evidence="1">Multi-pass membrane protein</topology>
    </subcellularLocation>
</comment>
<protein>
    <recommendedName>
        <fullName evidence="9">Tetraspanin</fullName>
    </recommendedName>
</protein>
<evidence type="ECO:0000256" key="1">
    <source>
        <dbReference type="ARBA" id="ARBA00004141"/>
    </source>
</evidence>
<proteinExistence type="predicted"/>
<keyword evidence="2 6" id="KW-0812">Transmembrane</keyword>
<name>A0A7M7KUN9_VARDE</name>
<keyword evidence="3 6" id="KW-1133">Transmembrane helix</keyword>